<dbReference type="Pfam" id="PF17203">
    <property type="entry name" value="sCache_3_2"/>
    <property type="match status" value="1"/>
</dbReference>
<dbReference type="GO" id="GO:0016036">
    <property type="term" value="P:cellular response to phosphate starvation"/>
    <property type="evidence" value="ECO:0007669"/>
    <property type="project" value="TreeGrafter"/>
</dbReference>
<gene>
    <name evidence="16" type="ORF">AOX59_09500</name>
</gene>
<dbReference type="SUPFAM" id="SSF103190">
    <property type="entry name" value="Sensory domain-like"/>
    <property type="match status" value="1"/>
</dbReference>
<evidence type="ECO:0000313" key="16">
    <source>
        <dbReference type="EMBL" id="ALX50593.1"/>
    </source>
</evidence>
<dbReference type="InterPro" id="IPR050351">
    <property type="entry name" value="BphY/WalK/GraS-like"/>
</dbReference>
<organism evidence="16 17">
    <name type="scientific">Lentibacillus amyloliquefaciens</name>
    <dbReference type="NCBI Taxonomy" id="1472767"/>
    <lineage>
        <taxon>Bacteria</taxon>
        <taxon>Bacillati</taxon>
        <taxon>Bacillota</taxon>
        <taxon>Bacilli</taxon>
        <taxon>Bacillales</taxon>
        <taxon>Bacillaceae</taxon>
        <taxon>Lentibacillus</taxon>
    </lineage>
</organism>
<keyword evidence="12" id="KW-0902">Two-component regulatory system</keyword>
<dbReference type="InterPro" id="IPR029151">
    <property type="entry name" value="Sensor-like_sf"/>
</dbReference>
<dbReference type="InterPro" id="IPR005467">
    <property type="entry name" value="His_kinase_dom"/>
</dbReference>
<evidence type="ECO:0000256" key="4">
    <source>
        <dbReference type="ARBA" id="ARBA00022475"/>
    </source>
</evidence>
<dbReference type="PRINTS" id="PR00344">
    <property type="entry name" value="BCTRLSENSOR"/>
</dbReference>
<evidence type="ECO:0000256" key="6">
    <source>
        <dbReference type="ARBA" id="ARBA00022679"/>
    </source>
</evidence>
<name>A0A0U4EC37_9BACI</name>
<dbReference type="EMBL" id="CP013862">
    <property type="protein sequence ID" value="ALX50593.1"/>
    <property type="molecule type" value="Genomic_DNA"/>
</dbReference>
<dbReference type="GO" id="GO:0005886">
    <property type="term" value="C:plasma membrane"/>
    <property type="evidence" value="ECO:0007669"/>
    <property type="project" value="UniProtKB-SubCell"/>
</dbReference>
<proteinExistence type="predicted"/>
<dbReference type="PANTHER" id="PTHR45453:SF2">
    <property type="entry name" value="HISTIDINE KINASE"/>
    <property type="match status" value="1"/>
</dbReference>
<dbReference type="KEGG" id="lao:AOX59_09500"/>
<accession>A0A0U4EC37</accession>
<comment type="catalytic activity">
    <reaction evidence="1">
        <text>ATP + protein L-histidine = ADP + protein N-phospho-L-histidine.</text>
        <dbReference type="EC" id="2.7.13.3"/>
    </reaction>
</comment>
<dbReference type="Gene3D" id="1.10.287.130">
    <property type="match status" value="1"/>
</dbReference>
<dbReference type="SUPFAM" id="SSF55785">
    <property type="entry name" value="PYP-like sensor domain (PAS domain)"/>
    <property type="match status" value="1"/>
</dbReference>
<reference evidence="16 17" key="1">
    <citation type="submission" date="2016-01" db="EMBL/GenBank/DDBJ databases">
        <title>Complete genome sequence of strain Lentibacillus amyloliquefaciens LAM0015T isolated from saline sediment.</title>
        <authorList>
            <person name="Wang J.-L."/>
            <person name="He M.-X."/>
        </authorList>
    </citation>
    <scope>NUCLEOTIDE SEQUENCE [LARGE SCALE GENOMIC DNA]</scope>
    <source>
        <strain evidence="16 17">LAM0015</strain>
    </source>
</reference>
<dbReference type="GO" id="GO:0004721">
    <property type="term" value="F:phosphoprotein phosphatase activity"/>
    <property type="evidence" value="ECO:0007669"/>
    <property type="project" value="TreeGrafter"/>
</dbReference>
<protein>
    <recommendedName>
        <fullName evidence="3">histidine kinase</fullName>
        <ecNumber evidence="3">2.7.13.3</ecNumber>
    </recommendedName>
</protein>
<evidence type="ECO:0000313" key="17">
    <source>
        <dbReference type="Proteomes" id="UP000050331"/>
    </source>
</evidence>
<evidence type="ECO:0000256" key="3">
    <source>
        <dbReference type="ARBA" id="ARBA00012438"/>
    </source>
</evidence>
<dbReference type="SUPFAM" id="SSF55874">
    <property type="entry name" value="ATPase domain of HSP90 chaperone/DNA topoisomerase II/histidine kinase"/>
    <property type="match status" value="1"/>
</dbReference>
<dbReference type="GO" id="GO:0000155">
    <property type="term" value="F:phosphorelay sensor kinase activity"/>
    <property type="evidence" value="ECO:0007669"/>
    <property type="project" value="InterPro"/>
</dbReference>
<dbReference type="Pfam" id="PF02518">
    <property type="entry name" value="HATPase_c"/>
    <property type="match status" value="1"/>
</dbReference>
<keyword evidence="5" id="KW-0597">Phosphoprotein</keyword>
<dbReference type="GO" id="GO:0005524">
    <property type="term" value="F:ATP binding"/>
    <property type="evidence" value="ECO:0007669"/>
    <property type="project" value="UniProtKB-KW"/>
</dbReference>
<comment type="subcellular location">
    <subcellularLocation>
        <location evidence="2">Cell membrane</location>
        <topology evidence="2">Multi-pass membrane protein</topology>
    </subcellularLocation>
</comment>
<dbReference type="InterPro" id="IPR036890">
    <property type="entry name" value="HATPase_C_sf"/>
</dbReference>
<keyword evidence="11 14" id="KW-1133">Transmembrane helix</keyword>
<evidence type="ECO:0000256" key="5">
    <source>
        <dbReference type="ARBA" id="ARBA00022553"/>
    </source>
</evidence>
<keyword evidence="9" id="KW-0418">Kinase</keyword>
<evidence type="ECO:0000256" key="2">
    <source>
        <dbReference type="ARBA" id="ARBA00004651"/>
    </source>
</evidence>
<keyword evidence="10" id="KW-0067">ATP-binding</keyword>
<dbReference type="InterPro" id="IPR004358">
    <property type="entry name" value="Sig_transdc_His_kin-like_C"/>
</dbReference>
<evidence type="ECO:0000256" key="13">
    <source>
        <dbReference type="ARBA" id="ARBA00023136"/>
    </source>
</evidence>
<dbReference type="SMART" id="SM00387">
    <property type="entry name" value="HATPase_c"/>
    <property type="match status" value="1"/>
</dbReference>
<evidence type="ECO:0000256" key="1">
    <source>
        <dbReference type="ARBA" id="ARBA00000085"/>
    </source>
</evidence>
<dbReference type="PANTHER" id="PTHR45453">
    <property type="entry name" value="PHOSPHATE REGULON SENSOR PROTEIN PHOR"/>
    <property type="match status" value="1"/>
</dbReference>
<keyword evidence="17" id="KW-1185">Reference proteome</keyword>
<dbReference type="InterPro" id="IPR035965">
    <property type="entry name" value="PAS-like_dom_sf"/>
</dbReference>
<dbReference type="Gene3D" id="3.30.450.20">
    <property type="entry name" value="PAS domain"/>
    <property type="match status" value="2"/>
</dbReference>
<feature type="transmembrane region" description="Helical" evidence="14">
    <location>
        <begin position="172"/>
        <end position="192"/>
    </location>
</feature>
<dbReference type="Gene3D" id="3.30.565.10">
    <property type="entry name" value="Histidine kinase-like ATPase, C-terminal domain"/>
    <property type="match status" value="1"/>
</dbReference>
<dbReference type="InterPro" id="IPR033463">
    <property type="entry name" value="sCache_3"/>
</dbReference>
<keyword evidence="6" id="KW-0808">Transferase</keyword>
<dbReference type="Proteomes" id="UP000050331">
    <property type="component" value="Chromosome"/>
</dbReference>
<evidence type="ECO:0000256" key="12">
    <source>
        <dbReference type="ARBA" id="ARBA00023012"/>
    </source>
</evidence>
<dbReference type="InterPro" id="IPR016120">
    <property type="entry name" value="Sig_transdc_His_kin_SpoOB"/>
</dbReference>
<evidence type="ECO:0000259" key="15">
    <source>
        <dbReference type="PROSITE" id="PS50109"/>
    </source>
</evidence>
<feature type="domain" description="Histidine kinase" evidence="15">
    <location>
        <begin position="332"/>
        <end position="527"/>
    </location>
</feature>
<evidence type="ECO:0000256" key="8">
    <source>
        <dbReference type="ARBA" id="ARBA00022741"/>
    </source>
</evidence>
<evidence type="ECO:0000256" key="10">
    <source>
        <dbReference type="ARBA" id="ARBA00022840"/>
    </source>
</evidence>
<evidence type="ECO:0000256" key="11">
    <source>
        <dbReference type="ARBA" id="ARBA00022989"/>
    </source>
</evidence>
<dbReference type="SUPFAM" id="SSF55890">
    <property type="entry name" value="Sporulation response regulatory protein Spo0B"/>
    <property type="match status" value="1"/>
</dbReference>
<evidence type="ECO:0000256" key="9">
    <source>
        <dbReference type="ARBA" id="ARBA00022777"/>
    </source>
</evidence>
<sequence>MTNVSLQTKITGLLLAVIVGLILLLSGFFAYSKIEQIISNKYNLSMQTARTVSLLPSVTEGLTETQSRQSLQFLTDQFSMENDADFIIVQDKDGRILTHPKDEYLGRIQQFKSGYRARVFGGYYNMETEEFIGPSIVGIAPIMSSTGSVQGVVTVGYLKANLWSLIYDRVEIILYVSIAVIVIGILLGYLLARHIRKEIFGYEPREIAELYRNRDTLLSSLNEGVVATSRDSMVTLINESAKKLLDVGHSYVNKPISSLLPNLDYQNVYETKKGKLNQELFINNKTLIVNLLPILTNDKVTGLVATFRDKTEVTEMLNMLSEVKQYSDDLRAQTHEYSNQMHLLHGMLQLGKYDEVLEMVGQEINHHDKINRHIFDQIEDTNVQAILIGKFGKASEKKVDFNIDENSYLSPLPSHIEASDLMIIIGNLIDNAVDEVSSDPNPGVSFSTIDLGNDIIFEVTDNGRGIEKEVLEQIFQPGYSMKKEGLEGKKGFGLANVKSTVDKLNGVIEVAATPDGTIVTVYIPKTDEEVAE</sequence>
<dbReference type="InterPro" id="IPR039506">
    <property type="entry name" value="SPOB_a"/>
</dbReference>
<keyword evidence="7 14" id="KW-0812">Transmembrane</keyword>
<dbReference type="STRING" id="1472767.AOX59_09500"/>
<keyword evidence="4" id="KW-1003">Cell membrane</keyword>
<dbReference type="PROSITE" id="PS50109">
    <property type="entry name" value="HIS_KIN"/>
    <property type="match status" value="1"/>
</dbReference>
<keyword evidence="13 14" id="KW-0472">Membrane</keyword>
<keyword evidence="8" id="KW-0547">Nucleotide-binding</keyword>
<evidence type="ECO:0000256" key="14">
    <source>
        <dbReference type="SAM" id="Phobius"/>
    </source>
</evidence>
<dbReference type="AlphaFoldDB" id="A0A0U4EC37"/>
<dbReference type="Pfam" id="PF14689">
    <property type="entry name" value="SPOB_a"/>
    <property type="match status" value="1"/>
</dbReference>
<feature type="transmembrane region" description="Helical" evidence="14">
    <location>
        <begin position="12"/>
        <end position="31"/>
    </location>
</feature>
<dbReference type="EC" id="2.7.13.3" evidence="3"/>
<dbReference type="InterPro" id="IPR003594">
    <property type="entry name" value="HATPase_dom"/>
</dbReference>
<evidence type="ECO:0000256" key="7">
    <source>
        <dbReference type="ARBA" id="ARBA00022692"/>
    </source>
</evidence>